<gene>
    <name evidence="5" type="ORF">EI97DRAFT_316049</name>
</gene>
<organism evidence="5 6">
    <name type="scientific">Westerdykella ornata</name>
    <dbReference type="NCBI Taxonomy" id="318751"/>
    <lineage>
        <taxon>Eukaryota</taxon>
        <taxon>Fungi</taxon>
        <taxon>Dikarya</taxon>
        <taxon>Ascomycota</taxon>
        <taxon>Pezizomycotina</taxon>
        <taxon>Dothideomycetes</taxon>
        <taxon>Pleosporomycetidae</taxon>
        <taxon>Pleosporales</taxon>
        <taxon>Sporormiaceae</taxon>
        <taxon>Westerdykella</taxon>
    </lineage>
</organism>
<dbReference type="GO" id="GO:0003839">
    <property type="term" value="F:gamma-glutamylcyclotransferase activity"/>
    <property type="evidence" value="ECO:0007669"/>
    <property type="project" value="UniProtKB-EC"/>
</dbReference>
<feature type="binding site" evidence="4">
    <location>
        <begin position="10"/>
        <end position="15"/>
    </location>
    <ligand>
        <name>substrate</name>
    </ligand>
</feature>
<protein>
    <recommendedName>
        <fullName evidence="1">gamma-glutamylcyclotransferase</fullName>
        <ecNumber evidence="1">4.3.2.9</ecNumber>
    </recommendedName>
</protein>
<sequence length="268" mass="29628">MEAKSGTLWYVAYGSNMSAAKFTGGRGIAPIDVARVRLPRWVLSMEIPGLPYSEPAFSSISRRGTLRAEAADVPDVIGLAYLITEAQYRHVIASEGGGTAYADIAVIGEGIRPEDQEKLQNGCMLRTLTSAGMTRSPVPTPSLRYMSLLVDGAAEARLPPEYQEYLQRLPVYRPPSTCWTKLGAWVFLAIWGPVMQLLERVTMGSIGDDGYASAFAIWLVRVTMRLIWITHDWLFAPIFGRGDGCTDRSQNVAEPESWLEKRRLLEGV</sequence>
<dbReference type="InterPro" id="IPR017939">
    <property type="entry name" value="G-Glutamylcylcotransferase"/>
</dbReference>
<keyword evidence="2" id="KW-0456">Lyase</keyword>
<evidence type="ECO:0000256" key="1">
    <source>
        <dbReference type="ARBA" id="ARBA00012346"/>
    </source>
</evidence>
<evidence type="ECO:0000256" key="4">
    <source>
        <dbReference type="PIRSR" id="PIRSR617939-2"/>
    </source>
</evidence>
<dbReference type="Gene3D" id="3.10.490.10">
    <property type="entry name" value="Gamma-glutamyl cyclotransferase-like"/>
    <property type="match status" value="1"/>
</dbReference>
<accession>A0A6A6JJ63</accession>
<evidence type="ECO:0000256" key="2">
    <source>
        <dbReference type="ARBA" id="ARBA00023239"/>
    </source>
</evidence>
<evidence type="ECO:0000256" key="3">
    <source>
        <dbReference type="PIRSR" id="PIRSR617939-1"/>
    </source>
</evidence>
<proteinExistence type="predicted"/>
<feature type="active site" description="Proton acceptor" evidence="3">
    <location>
        <position position="95"/>
    </location>
</feature>
<dbReference type="Proteomes" id="UP000800097">
    <property type="component" value="Unassembled WGS sequence"/>
</dbReference>
<dbReference type="AlphaFoldDB" id="A0A6A6JJ63"/>
<keyword evidence="6" id="KW-1185">Reference proteome</keyword>
<dbReference type="OrthoDB" id="2017317at2759"/>
<feature type="binding site" evidence="4">
    <location>
        <position position="145"/>
    </location>
    <ligand>
        <name>substrate</name>
    </ligand>
</feature>
<dbReference type="GeneID" id="54547828"/>
<dbReference type="PANTHER" id="PTHR12935:SF0">
    <property type="entry name" value="GAMMA-GLUTAMYLCYCLOTRANSFERASE"/>
    <property type="match status" value="1"/>
</dbReference>
<dbReference type="EC" id="4.3.2.9" evidence="1"/>
<dbReference type="PANTHER" id="PTHR12935">
    <property type="entry name" value="GAMMA-GLUTAMYLCYCLOTRANSFERASE"/>
    <property type="match status" value="1"/>
</dbReference>
<dbReference type="RefSeq" id="XP_033654180.1">
    <property type="nucleotide sequence ID" value="XM_033794653.1"/>
</dbReference>
<name>A0A6A6JJ63_WESOR</name>
<reference evidence="5" key="1">
    <citation type="journal article" date="2020" name="Stud. Mycol.">
        <title>101 Dothideomycetes genomes: a test case for predicting lifestyles and emergence of pathogens.</title>
        <authorList>
            <person name="Haridas S."/>
            <person name="Albert R."/>
            <person name="Binder M."/>
            <person name="Bloem J."/>
            <person name="Labutti K."/>
            <person name="Salamov A."/>
            <person name="Andreopoulos B."/>
            <person name="Baker S."/>
            <person name="Barry K."/>
            <person name="Bills G."/>
            <person name="Bluhm B."/>
            <person name="Cannon C."/>
            <person name="Castanera R."/>
            <person name="Culley D."/>
            <person name="Daum C."/>
            <person name="Ezra D."/>
            <person name="Gonzalez J."/>
            <person name="Henrissat B."/>
            <person name="Kuo A."/>
            <person name="Liang C."/>
            <person name="Lipzen A."/>
            <person name="Lutzoni F."/>
            <person name="Magnuson J."/>
            <person name="Mondo S."/>
            <person name="Nolan M."/>
            <person name="Ohm R."/>
            <person name="Pangilinan J."/>
            <person name="Park H.-J."/>
            <person name="Ramirez L."/>
            <person name="Alfaro M."/>
            <person name="Sun H."/>
            <person name="Tritt A."/>
            <person name="Yoshinaga Y."/>
            <person name="Zwiers L.-H."/>
            <person name="Turgeon B."/>
            <person name="Goodwin S."/>
            <person name="Spatafora J."/>
            <person name="Crous P."/>
            <person name="Grigoriev I."/>
        </authorList>
    </citation>
    <scope>NUCLEOTIDE SEQUENCE</scope>
    <source>
        <strain evidence="5">CBS 379.55</strain>
    </source>
</reference>
<evidence type="ECO:0000313" key="5">
    <source>
        <dbReference type="EMBL" id="KAF2276641.1"/>
    </source>
</evidence>
<dbReference type="EMBL" id="ML986492">
    <property type="protein sequence ID" value="KAF2276641.1"/>
    <property type="molecule type" value="Genomic_DNA"/>
</dbReference>
<evidence type="ECO:0000313" key="6">
    <source>
        <dbReference type="Proteomes" id="UP000800097"/>
    </source>
</evidence>